<dbReference type="AlphaFoldDB" id="A0A0G4HG38"/>
<sequence>METAPETVKVLPILVMGAAQGGEEAVEVAAMKVDPGGQDDDDVIVVTGGVSHRKEDSFNLTNHASKGEEKIPHGEGSLGRVHFADQLGLPLCYEPGAKYSPDYDITTFPVWHEGAMERLSAWDPVGLHTEVDVWREGVRGA</sequence>
<reference evidence="1" key="1">
    <citation type="submission" date="2014-11" db="EMBL/GenBank/DDBJ databases">
        <authorList>
            <person name="Otto D Thomas"/>
            <person name="Naeem Raeece"/>
        </authorList>
    </citation>
    <scope>NUCLEOTIDE SEQUENCE</scope>
</reference>
<gene>
    <name evidence="1" type="ORF">Cvel_27263</name>
</gene>
<dbReference type="EMBL" id="CDMZ01002605">
    <property type="protein sequence ID" value="CEM43071.1"/>
    <property type="molecule type" value="Genomic_DNA"/>
</dbReference>
<organism evidence="1">
    <name type="scientific">Chromera velia CCMP2878</name>
    <dbReference type="NCBI Taxonomy" id="1169474"/>
    <lineage>
        <taxon>Eukaryota</taxon>
        <taxon>Sar</taxon>
        <taxon>Alveolata</taxon>
        <taxon>Colpodellida</taxon>
        <taxon>Chromeraceae</taxon>
        <taxon>Chromera</taxon>
    </lineage>
</organism>
<protein>
    <submittedName>
        <fullName evidence="1">Uncharacterized protein</fullName>
    </submittedName>
</protein>
<accession>A0A0G4HG38</accession>
<evidence type="ECO:0000313" key="1">
    <source>
        <dbReference type="EMBL" id="CEM43071.1"/>
    </source>
</evidence>
<dbReference type="VEuPathDB" id="CryptoDB:Cvel_27263"/>
<name>A0A0G4HG38_9ALVE</name>
<dbReference type="PhylomeDB" id="A0A0G4HG38"/>
<proteinExistence type="predicted"/>